<dbReference type="EMBL" id="ANBP01000034">
    <property type="protein sequence ID" value="KAB7753524.1"/>
    <property type="molecule type" value="Genomic_DNA"/>
</dbReference>
<dbReference type="InterPro" id="IPR036661">
    <property type="entry name" value="Luciferase-like_sf"/>
</dbReference>
<dbReference type="Proteomes" id="UP000325690">
    <property type="component" value="Unassembled WGS sequence"/>
</dbReference>
<proteinExistence type="predicted"/>
<organism evidence="6 7">
    <name type="scientific">Mycolicibacterium phlei DSM 43239 = CCUG 21000</name>
    <dbReference type="NCBI Taxonomy" id="1226750"/>
    <lineage>
        <taxon>Bacteria</taxon>
        <taxon>Bacillati</taxon>
        <taxon>Actinomycetota</taxon>
        <taxon>Actinomycetes</taxon>
        <taxon>Mycobacteriales</taxon>
        <taxon>Mycobacteriaceae</taxon>
        <taxon>Mycolicibacterium</taxon>
    </lineage>
</organism>
<dbReference type="GeneID" id="74301268"/>
<keyword evidence="1" id="KW-0285">Flavoprotein</keyword>
<dbReference type="PANTHER" id="PTHR42847:SF4">
    <property type="entry name" value="ALKANESULFONATE MONOOXYGENASE-RELATED"/>
    <property type="match status" value="1"/>
</dbReference>
<comment type="caution">
    <text evidence="6">The sequence shown here is derived from an EMBL/GenBank/DDBJ whole genome shotgun (WGS) entry which is preliminary data.</text>
</comment>
<evidence type="ECO:0000259" key="5">
    <source>
        <dbReference type="Pfam" id="PF00296"/>
    </source>
</evidence>
<dbReference type="InterPro" id="IPR019923">
    <property type="entry name" value="Lucif-like_OxRdtase_MSMEG_2516"/>
</dbReference>
<evidence type="ECO:0000313" key="6">
    <source>
        <dbReference type="EMBL" id="KAB7753524.1"/>
    </source>
</evidence>
<dbReference type="RefSeq" id="WP_061482056.1">
    <property type="nucleotide sequence ID" value="NZ_ANBO01000034.1"/>
</dbReference>
<keyword evidence="7" id="KW-1185">Reference proteome</keyword>
<dbReference type="Pfam" id="PF00296">
    <property type="entry name" value="Bac_luciferase"/>
    <property type="match status" value="1"/>
</dbReference>
<name>A0A5N5UV70_MYCPH</name>
<evidence type="ECO:0000313" key="7">
    <source>
        <dbReference type="Proteomes" id="UP000325690"/>
    </source>
</evidence>
<keyword evidence="2" id="KW-0288">FMN</keyword>
<dbReference type="PANTHER" id="PTHR42847">
    <property type="entry name" value="ALKANESULFONATE MONOOXYGENASE"/>
    <property type="match status" value="1"/>
</dbReference>
<dbReference type="GO" id="GO:0008726">
    <property type="term" value="F:alkanesulfonate monooxygenase activity"/>
    <property type="evidence" value="ECO:0007669"/>
    <property type="project" value="TreeGrafter"/>
</dbReference>
<dbReference type="InterPro" id="IPR050172">
    <property type="entry name" value="SsuD_RutA_monooxygenase"/>
</dbReference>
<keyword evidence="4" id="KW-0503">Monooxygenase</keyword>
<dbReference type="InterPro" id="IPR011251">
    <property type="entry name" value="Luciferase-like_dom"/>
</dbReference>
<protein>
    <submittedName>
        <fullName evidence="6">Luciferase</fullName>
    </submittedName>
</protein>
<accession>A0A5N5UV70</accession>
<evidence type="ECO:0000256" key="4">
    <source>
        <dbReference type="ARBA" id="ARBA00023033"/>
    </source>
</evidence>
<sequence>MTRPWRFGVGIQAARRQKSVQDWARRVEDMGYDIVHVPDHLYAPAPFPMMTAMATATERLRVGTFVLNAGFYRPALLAREAATLRDLSGGRLDLGLGAGYVKEEFEQAELAFPSPGRRVAWLGHVTGHIRKHVPDVPVLIAGNGDKLLTLAAQRADIIGLTGGAPITGDHDPLADRIAFVRAAAGERFADLELNLSVTAMPVAGSGRPDLSIPRRFLPGLSDEQILATPAVLSGSTRDMADTIRRYRDEYGITYITVQQPHAEAFAKVIAELR</sequence>
<evidence type="ECO:0000256" key="3">
    <source>
        <dbReference type="ARBA" id="ARBA00023002"/>
    </source>
</evidence>
<dbReference type="GO" id="GO:0046306">
    <property type="term" value="P:alkanesulfonate catabolic process"/>
    <property type="evidence" value="ECO:0007669"/>
    <property type="project" value="TreeGrafter"/>
</dbReference>
<dbReference type="SUPFAM" id="SSF51679">
    <property type="entry name" value="Bacterial luciferase-like"/>
    <property type="match status" value="1"/>
</dbReference>
<gene>
    <name evidence="6" type="ORF">MPHL21000_20060</name>
</gene>
<dbReference type="Gene3D" id="3.20.20.30">
    <property type="entry name" value="Luciferase-like domain"/>
    <property type="match status" value="1"/>
</dbReference>
<evidence type="ECO:0000256" key="2">
    <source>
        <dbReference type="ARBA" id="ARBA00022643"/>
    </source>
</evidence>
<evidence type="ECO:0000256" key="1">
    <source>
        <dbReference type="ARBA" id="ARBA00022630"/>
    </source>
</evidence>
<dbReference type="AlphaFoldDB" id="A0A5N5UV70"/>
<reference evidence="6 7" key="1">
    <citation type="submission" date="2012-10" db="EMBL/GenBank/DDBJ databases">
        <title>The draft sequence of the Mycobacterium pheli genome.</title>
        <authorList>
            <person name="Pettersson B.M.F."/>
            <person name="Das S."/>
            <person name="Dasgupta S."/>
            <person name="Bhattacharya A."/>
            <person name="Kirsebom L.A."/>
        </authorList>
    </citation>
    <scope>NUCLEOTIDE SEQUENCE [LARGE SCALE GENOMIC DNA]</scope>
    <source>
        <strain evidence="6 7">CCUG 21000</strain>
    </source>
</reference>
<dbReference type="NCBIfam" id="TIGR03621">
    <property type="entry name" value="F420_MSMEG_2516"/>
    <property type="match status" value="1"/>
</dbReference>
<feature type="domain" description="Luciferase-like" evidence="5">
    <location>
        <begin position="4"/>
        <end position="200"/>
    </location>
</feature>
<keyword evidence="3" id="KW-0560">Oxidoreductase</keyword>